<keyword evidence="2" id="KW-1185">Reference proteome</keyword>
<reference evidence="1 2" key="1">
    <citation type="submission" date="2013-11" db="EMBL/GenBank/DDBJ databases">
        <title>The Damaraland mole rat (Fukomys damarensis) genome and evolution of African mole rats.</title>
        <authorList>
            <person name="Gladyshev V.N."/>
            <person name="Fang X."/>
        </authorList>
    </citation>
    <scope>NUCLEOTIDE SEQUENCE [LARGE SCALE GENOMIC DNA]</scope>
    <source>
        <tissue evidence="1">Liver</tissue>
    </source>
</reference>
<dbReference type="Proteomes" id="UP000028990">
    <property type="component" value="Unassembled WGS sequence"/>
</dbReference>
<organism evidence="1 2">
    <name type="scientific">Fukomys damarensis</name>
    <name type="common">Damaraland mole rat</name>
    <name type="synonym">Cryptomys damarensis</name>
    <dbReference type="NCBI Taxonomy" id="885580"/>
    <lineage>
        <taxon>Eukaryota</taxon>
        <taxon>Metazoa</taxon>
        <taxon>Chordata</taxon>
        <taxon>Craniata</taxon>
        <taxon>Vertebrata</taxon>
        <taxon>Euteleostomi</taxon>
        <taxon>Mammalia</taxon>
        <taxon>Eutheria</taxon>
        <taxon>Euarchontoglires</taxon>
        <taxon>Glires</taxon>
        <taxon>Rodentia</taxon>
        <taxon>Hystricomorpha</taxon>
        <taxon>Bathyergidae</taxon>
        <taxon>Fukomys</taxon>
    </lineage>
</organism>
<sequence>MSKAGGMSAEKGRVTEWNDWKYTKNVRASSQWQPAGLNLLICDSPRPEKQPSTESEEVPMVFRTTVNPITRSSVVIILTTGPVPPLSQAFGAS</sequence>
<gene>
    <name evidence="1" type="ORF">H920_02434</name>
</gene>
<evidence type="ECO:0000313" key="2">
    <source>
        <dbReference type="Proteomes" id="UP000028990"/>
    </source>
</evidence>
<protein>
    <submittedName>
        <fullName evidence="1">Uncharacterized protein</fullName>
    </submittedName>
</protein>
<proteinExistence type="predicted"/>
<dbReference type="AlphaFoldDB" id="A0A091DYU9"/>
<accession>A0A091DYU9</accession>
<name>A0A091DYU9_FUKDA</name>
<evidence type="ECO:0000313" key="1">
    <source>
        <dbReference type="EMBL" id="KFO36222.1"/>
    </source>
</evidence>
<dbReference type="EMBL" id="KN121537">
    <property type="protein sequence ID" value="KFO36222.1"/>
    <property type="molecule type" value="Genomic_DNA"/>
</dbReference>